<dbReference type="EMBL" id="QKKF02028860">
    <property type="protein sequence ID" value="RZF35322.1"/>
    <property type="molecule type" value="Genomic_DNA"/>
</dbReference>
<evidence type="ECO:0000256" key="1">
    <source>
        <dbReference type="SAM" id="SignalP"/>
    </source>
</evidence>
<feature type="signal peptide" evidence="1">
    <location>
        <begin position="1"/>
        <end position="17"/>
    </location>
</feature>
<dbReference type="InParanoid" id="A0A482WQ05"/>
<proteinExistence type="predicted"/>
<keyword evidence="1" id="KW-0732">Signal</keyword>
<evidence type="ECO:0000313" key="3">
    <source>
        <dbReference type="Proteomes" id="UP000291343"/>
    </source>
</evidence>
<evidence type="ECO:0008006" key="4">
    <source>
        <dbReference type="Google" id="ProtNLM"/>
    </source>
</evidence>
<sequence>MMIFLFFLLSCAASVFSEEVVKKIPIFGPNYFTVMHDELGRPIQKFISTPESIYKGVIEKPTLVLYKIAPEEKFSFEFAPEGIAKMLKDPKHKSLHDFIANNMDLHGVVFPKAAFPLHYFMDSNKPIVVPEHSTSLNGLLEDPLFLVLVKKDDFPKISAVAKLGAIGDLELEGQTVRMSKALEAQPAFSSVAPQPTYYYIYPSPQSPYSFSPPVFGTVIPALEPAKIPSNVGPYFF</sequence>
<comment type="caution">
    <text evidence="2">The sequence shown here is derived from an EMBL/GenBank/DDBJ whole genome shotgun (WGS) entry which is preliminary data.</text>
</comment>
<name>A0A482WQ05_LAOST</name>
<feature type="chain" id="PRO_5019788258" description="Serpin domain-containing protein" evidence="1">
    <location>
        <begin position="18"/>
        <end position="236"/>
    </location>
</feature>
<dbReference type="OrthoDB" id="10335903at2759"/>
<keyword evidence="3" id="KW-1185">Reference proteome</keyword>
<reference evidence="2 3" key="1">
    <citation type="journal article" date="2017" name="Gigascience">
        <title>Genome sequence of the small brown planthopper, Laodelphax striatellus.</title>
        <authorList>
            <person name="Zhu J."/>
            <person name="Jiang F."/>
            <person name="Wang X."/>
            <person name="Yang P."/>
            <person name="Bao Y."/>
            <person name="Zhao W."/>
            <person name="Wang W."/>
            <person name="Lu H."/>
            <person name="Wang Q."/>
            <person name="Cui N."/>
            <person name="Li J."/>
            <person name="Chen X."/>
            <person name="Luo L."/>
            <person name="Yu J."/>
            <person name="Kang L."/>
            <person name="Cui F."/>
        </authorList>
    </citation>
    <scope>NUCLEOTIDE SEQUENCE [LARGE SCALE GENOMIC DNA]</scope>
    <source>
        <strain evidence="2">Lst14</strain>
    </source>
</reference>
<organism evidence="2 3">
    <name type="scientific">Laodelphax striatellus</name>
    <name type="common">Small brown planthopper</name>
    <name type="synonym">Delphax striatella</name>
    <dbReference type="NCBI Taxonomy" id="195883"/>
    <lineage>
        <taxon>Eukaryota</taxon>
        <taxon>Metazoa</taxon>
        <taxon>Ecdysozoa</taxon>
        <taxon>Arthropoda</taxon>
        <taxon>Hexapoda</taxon>
        <taxon>Insecta</taxon>
        <taxon>Pterygota</taxon>
        <taxon>Neoptera</taxon>
        <taxon>Paraneoptera</taxon>
        <taxon>Hemiptera</taxon>
        <taxon>Auchenorrhyncha</taxon>
        <taxon>Fulgoroidea</taxon>
        <taxon>Delphacidae</taxon>
        <taxon>Criomorphinae</taxon>
        <taxon>Laodelphax</taxon>
    </lineage>
</organism>
<dbReference type="Proteomes" id="UP000291343">
    <property type="component" value="Unassembled WGS sequence"/>
</dbReference>
<gene>
    <name evidence="2" type="ORF">LSTR_LSTR003762</name>
</gene>
<evidence type="ECO:0000313" key="2">
    <source>
        <dbReference type="EMBL" id="RZF35322.1"/>
    </source>
</evidence>
<accession>A0A482WQ05</accession>
<protein>
    <recommendedName>
        <fullName evidence="4">Serpin domain-containing protein</fullName>
    </recommendedName>
</protein>
<dbReference type="AlphaFoldDB" id="A0A482WQ05"/>